<comment type="caution">
    <text evidence="1">The sequence shown here is derived from an EMBL/GenBank/DDBJ whole genome shotgun (WGS) entry which is preliminary data.</text>
</comment>
<reference evidence="1" key="1">
    <citation type="submission" date="2022-11" db="EMBL/GenBank/DDBJ databases">
        <authorList>
            <person name="Petersen C."/>
        </authorList>
    </citation>
    <scope>NUCLEOTIDE SEQUENCE</scope>
    <source>
        <strain evidence="1">IBT 20477</strain>
    </source>
</reference>
<reference evidence="1" key="2">
    <citation type="journal article" date="2023" name="IMA Fungus">
        <title>Comparative genomic study of the Penicillium genus elucidates a diverse pangenome and 15 lateral gene transfer events.</title>
        <authorList>
            <person name="Petersen C."/>
            <person name="Sorensen T."/>
            <person name="Nielsen M.R."/>
            <person name="Sondergaard T.E."/>
            <person name="Sorensen J.L."/>
            <person name="Fitzpatrick D.A."/>
            <person name="Frisvad J.C."/>
            <person name="Nielsen K.L."/>
        </authorList>
    </citation>
    <scope>NUCLEOTIDE SEQUENCE</scope>
    <source>
        <strain evidence="1">IBT 20477</strain>
    </source>
</reference>
<evidence type="ECO:0000313" key="2">
    <source>
        <dbReference type="Proteomes" id="UP001150942"/>
    </source>
</evidence>
<dbReference type="EMBL" id="JAPQKQ010000004">
    <property type="protein sequence ID" value="KAJ5201010.1"/>
    <property type="molecule type" value="Genomic_DNA"/>
</dbReference>
<name>A0A9W9MGR9_9EURO</name>
<keyword evidence="2" id="KW-1185">Reference proteome</keyword>
<gene>
    <name evidence="1" type="ORF">N7449_005813</name>
</gene>
<dbReference type="AlphaFoldDB" id="A0A9W9MGR9"/>
<evidence type="ECO:0000313" key="1">
    <source>
        <dbReference type="EMBL" id="KAJ5201010.1"/>
    </source>
</evidence>
<dbReference type="OrthoDB" id="5407715at2759"/>
<organism evidence="1 2">
    <name type="scientific">Penicillium cf. viridicatum</name>
    <dbReference type="NCBI Taxonomy" id="2972119"/>
    <lineage>
        <taxon>Eukaryota</taxon>
        <taxon>Fungi</taxon>
        <taxon>Dikarya</taxon>
        <taxon>Ascomycota</taxon>
        <taxon>Pezizomycotina</taxon>
        <taxon>Eurotiomycetes</taxon>
        <taxon>Eurotiomycetidae</taxon>
        <taxon>Eurotiales</taxon>
        <taxon>Aspergillaceae</taxon>
        <taxon>Penicillium</taxon>
    </lineage>
</organism>
<sequence length="76" mass="8811">MSLRPGGRVSLMGGYENLEILNLFVTRCNITFKGNWMYERHYILALIKMVEKGNLRLKEEDGCYVVGEFGLDQWGH</sequence>
<proteinExistence type="predicted"/>
<accession>A0A9W9MGR9</accession>
<dbReference type="Proteomes" id="UP001150942">
    <property type="component" value="Unassembled WGS sequence"/>
</dbReference>
<protein>
    <submittedName>
        <fullName evidence="1">DNA polymerase III clamp loader complex gamma/delta/delta subunit C-terminal</fullName>
    </submittedName>
</protein>